<dbReference type="Proteomes" id="UP000245119">
    <property type="component" value="Linkage Group LG11"/>
</dbReference>
<dbReference type="InterPro" id="IPR050392">
    <property type="entry name" value="Collagen/C1q_domain"/>
</dbReference>
<dbReference type="Pfam" id="PF00386">
    <property type="entry name" value="C1q"/>
    <property type="match status" value="1"/>
</dbReference>
<evidence type="ECO:0000256" key="1">
    <source>
        <dbReference type="ARBA" id="ARBA00004613"/>
    </source>
</evidence>
<evidence type="ECO:0000259" key="4">
    <source>
        <dbReference type="PROSITE" id="PS50871"/>
    </source>
</evidence>
<reference evidence="5 6" key="1">
    <citation type="submission" date="2018-04" db="EMBL/GenBank/DDBJ databases">
        <title>The genome of golden apple snail Pomacea canaliculata provides insight into stress tolerance and invasive adaptation.</title>
        <authorList>
            <person name="Liu C."/>
            <person name="Liu B."/>
            <person name="Ren Y."/>
            <person name="Zhang Y."/>
            <person name="Wang H."/>
            <person name="Li S."/>
            <person name="Jiang F."/>
            <person name="Yin L."/>
            <person name="Zhang G."/>
            <person name="Qian W."/>
            <person name="Fan W."/>
        </authorList>
    </citation>
    <scope>NUCLEOTIDE SEQUENCE [LARGE SCALE GENOMIC DNA]</scope>
    <source>
        <strain evidence="5">SZHN2017</strain>
        <tissue evidence="5">Muscle</tissue>
    </source>
</reference>
<accession>A0A2T7NLD7</accession>
<keyword evidence="3" id="KW-1133">Transmembrane helix</keyword>
<keyword evidence="3" id="KW-0472">Membrane</keyword>
<keyword evidence="2" id="KW-0964">Secreted</keyword>
<dbReference type="SUPFAM" id="SSF49842">
    <property type="entry name" value="TNF-like"/>
    <property type="match status" value="1"/>
</dbReference>
<proteinExistence type="predicted"/>
<keyword evidence="6" id="KW-1185">Reference proteome</keyword>
<name>A0A2T7NLD7_POMCA</name>
<dbReference type="InterPro" id="IPR001073">
    <property type="entry name" value="C1q_dom"/>
</dbReference>
<comment type="caution">
    <text evidence="5">The sequence shown here is derived from an EMBL/GenBank/DDBJ whole genome shotgun (WGS) entry which is preliminary data.</text>
</comment>
<comment type="subcellular location">
    <subcellularLocation>
        <location evidence="1">Secreted</location>
    </subcellularLocation>
</comment>
<feature type="transmembrane region" description="Helical" evidence="3">
    <location>
        <begin position="24"/>
        <end position="44"/>
    </location>
</feature>
<gene>
    <name evidence="5" type="ORF">C0Q70_17790</name>
</gene>
<dbReference type="InterPro" id="IPR008983">
    <property type="entry name" value="Tumour_necrosis_fac-like_dom"/>
</dbReference>
<dbReference type="OrthoDB" id="6111203at2759"/>
<dbReference type="EMBL" id="PZQS01000011">
    <property type="protein sequence ID" value="PVD21987.1"/>
    <property type="molecule type" value="Genomic_DNA"/>
</dbReference>
<dbReference type="SMART" id="SM00110">
    <property type="entry name" value="C1Q"/>
    <property type="match status" value="1"/>
</dbReference>
<dbReference type="GO" id="GO:0005581">
    <property type="term" value="C:collagen trimer"/>
    <property type="evidence" value="ECO:0007669"/>
    <property type="project" value="UniProtKB-KW"/>
</dbReference>
<organism evidence="5 6">
    <name type="scientific">Pomacea canaliculata</name>
    <name type="common">Golden apple snail</name>
    <dbReference type="NCBI Taxonomy" id="400727"/>
    <lineage>
        <taxon>Eukaryota</taxon>
        <taxon>Metazoa</taxon>
        <taxon>Spiralia</taxon>
        <taxon>Lophotrochozoa</taxon>
        <taxon>Mollusca</taxon>
        <taxon>Gastropoda</taxon>
        <taxon>Caenogastropoda</taxon>
        <taxon>Architaenioglossa</taxon>
        <taxon>Ampullarioidea</taxon>
        <taxon>Ampullariidae</taxon>
        <taxon>Pomacea</taxon>
    </lineage>
</organism>
<protein>
    <recommendedName>
        <fullName evidence="4">C1q domain-containing protein</fullName>
    </recommendedName>
</protein>
<dbReference type="AlphaFoldDB" id="A0A2T7NLD7"/>
<feature type="domain" description="C1q" evidence="4">
    <location>
        <begin position="140"/>
        <end position="274"/>
    </location>
</feature>
<dbReference type="Gene3D" id="2.60.120.40">
    <property type="match status" value="1"/>
</dbReference>
<dbReference type="PANTHER" id="PTHR15427">
    <property type="entry name" value="EMILIN ELASTIN MICROFIBRIL INTERFACE-LOCATED PROTEIN ELASTIN MICROFIBRIL INTERFACER"/>
    <property type="match status" value="1"/>
</dbReference>
<evidence type="ECO:0000256" key="2">
    <source>
        <dbReference type="ARBA" id="ARBA00022525"/>
    </source>
</evidence>
<sequence>MTKNHFVQNILVVNLNMGNSLRELGVLFAVLLSAMIPLVIPTGVTDGPGQGRKDLTERAGLGGCRSIETSIGALGNSIQAVSNAVETTSAITRGQQDKLAALEARIASVEGDLRAKTEQYGTLERLVAGNLSSLGESLNAARIKVGFTVRYSNDPVTGIPANGIYKFNEIVTDVGGGYSTLTGIFTSPVTGMYAFHLNVMSTNDNSAIHLAIMKEGTPVGNVWAEGTSDVNDQGSTTVVVSMQQGQQAWVAHRAGATPIRGGPWGVFSGFLVQG</sequence>
<evidence type="ECO:0000313" key="6">
    <source>
        <dbReference type="Proteomes" id="UP000245119"/>
    </source>
</evidence>
<keyword evidence="3" id="KW-0812">Transmembrane</keyword>
<dbReference type="PANTHER" id="PTHR15427:SF33">
    <property type="entry name" value="COLLAGEN IV NC1 DOMAIN-CONTAINING PROTEIN"/>
    <property type="match status" value="1"/>
</dbReference>
<evidence type="ECO:0000256" key="3">
    <source>
        <dbReference type="SAM" id="Phobius"/>
    </source>
</evidence>
<dbReference type="PRINTS" id="PR00007">
    <property type="entry name" value="COMPLEMNTC1Q"/>
</dbReference>
<evidence type="ECO:0000313" key="5">
    <source>
        <dbReference type="EMBL" id="PVD21987.1"/>
    </source>
</evidence>
<dbReference type="PROSITE" id="PS50871">
    <property type="entry name" value="C1Q"/>
    <property type="match status" value="1"/>
</dbReference>
<dbReference type="OMA" id="EVWIQTH"/>